<evidence type="ECO:0000256" key="1">
    <source>
        <dbReference type="SAM" id="MobiDB-lite"/>
    </source>
</evidence>
<sequence>MKKTDKSKLRLWQDRLQTNEAAYQDEIGKMDGREELYAGQKTLRPIVQGERKTQAVHVRNICAELIEAQTDSSIPQPKVTARRERDEDKAKLIEDMLRNELDRMPFEQLNDVMERTVPIQGGAAFLVEWDNTDRTHYTIGELAVSTLHPKQIIPQDGVYTGVEDMDYIILKIPQTKEYIKQRYGVDVSEEGEQEPDVKGQNETPADDMVTQYMAYYRNGKGGIGLYSWVCDTQLEDLEDYQARRLRRCTQCGAVEPALSELDEIPDEPLPMRGSRKACPYCGGTSWEASEEGFEELPEPIMRSDGSSIGGMIQRAEMSGELDEMGLPAVEIIEEPEKIPFYKPDVFPIILQKNVSIYGRFLGDSDIDKIADQQNTTNRIEAKIIDKLLKSGSYITLPDEASIKVDADDMKVIRPGSPAAKAMIGVYDLQGNTERDMAYLAQVYEEARQVIGITDSFQGRADHTATSGKAKEFAAAQSAGRLESKRVMKNAAYAALFETMFKFKLAYADEPRPVISNDIYGNAQYKSFNRYDFLEKDAAGQWCWNDQFLFSCDTSAPLASNREAMWQETRMNLSTGAFGDPSSIQTLILFWSKMELLHYPGAGETKAYLEEQLRRQQEQAAMQQAQAAAMQQAAATAAQAPPQAASPLPGADIQS</sequence>
<name>A0A8S5N2B9_9CAUD</name>
<protein>
    <submittedName>
        <fullName evidence="2">Portal protein</fullName>
    </submittedName>
</protein>
<feature type="region of interest" description="Disordered" evidence="1">
    <location>
        <begin position="626"/>
        <end position="654"/>
    </location>
</feature>
<accession>A0A8S5N2B9</accession>
<evidence type="ECO:0000313" key="2">
    <source>
        <dbReference type="EMBL" id="DAD88753.1"/>
    </source>
</evidence>
<reference evidence="2" key="1">
    <citation type="journal article" date="2021" name="Proc. Natl. Acad. Sci. U.S.A.">
        <title>A Catalog of Tens of Thousands of Viruses from Human Metagenomes Reveals Hidden Associations with Chronic Diseases.</title>
        <authorList>
            <person name="Tisza M.J."/>
            <person name="Buck C.B."/>
        </authorList>
    </citation>
    <scope>NUCLEOTIDE SEQUENCE</scope>
    <source>
        <strain evidence="2">CtZSu31</strain>
    </source>
</reference>
<proteinExistence type="predicted"/>
<dbReference type="EMBL" id="BK015047">
    <property type="protein sequence ID" value="DAD88753.1"/>
    <property type="molecule type" value="Genomic_DNA"/>
</dbReference>
<feature type="compositionally biased region" description="Low complexity" evidence="1">
    <location>
        <begin position="626"/>
        <end position="644"/>
    </location>
</feature>
<organism evidence="2">
    <name type="scientific">Myoviridae sp. ctZSu31</name>
    <dbReference type="NCBI Taxonomy" id="2826665"/>
    <lineage>
        <taxon>Viruses</taxon>
        <taxon>Duplodnaviria</taxon>
        <taxon>Heunggongvirae</taxon>
        <taxon>Uroviricota</taxon>
        <taxon>Caudoviricetes</taxon>
    </lineage>
</organism>